<dbReference type="EMBL" id="LR214986">
    <property type="protein sequence ID" value="VEU64591.1"/>
    <property type="molecule type" value="Genomic_DNA"/>
</dbReference>
<sequence>MKLFIKNDIKTLSSTEKKLVEFALIKPKEFYSYSIKQLSFKINISIGTISKLIKKN</sequence>
<organism evidence="2 3">
    <name type="scientific">Mycoplasmopsis cynos</name>
    <dbReference type="NCBI Taxonomy" id="171284"/>
    <lineage>
        <taxon>Bacteria</taxon>
        <taxon>Bacillati</taxon>
        <taxon>Mycoplasmatota</taxon>
        <taxon>Mycoplasmoidales</taxon>
        <taxon>Metamycoplasmataceae</taxon>
        <taxon>Mycoplasmopsis</taxon>
    </lineage>
</organism>
<dbReference type="RefSeq" id="WP_129720513.1">
    <property type="nucleotide sequence ID" value="NZ_LR214986.1"/>
</dbReference>
<dbReference type="InterPro" id="IPR000281">
    <property type="entry name" value="HTH_RpiR"/>
</dbReference>
<accession>A0A449AHY1</accession>
<dbReference type="Pfam" id="PF01418">
    <property type="entry name" value="HTH_6"/>
    <property type="match status" value="1"/>
</dbReference>
<dbReference type="Gene3D" id="1.10.10.10">
    <property type="entry name" value="Winged helix-like DNA-binding domain superfamily/Winged helix DNA-binding domain"/>
    <property type="match status" value="1"/>
</dbReference>
<dbReference type="InterPro" id="IPR036388">
    <property type="entry name" value="WH-like_DNA-bd_sf"/>
</dbReference>
<keyword evidence="2" id="KW-0614">Plasmid</keyword>
<dbReference type="AlphaFoldDB" id="A0A449AHY1"/>
<name>A0A449AHY1_9BACT</name>
<evidence type="ECO:0000313" key="2">
    <source>
        <dbReference type="EMBL" id="VEU64591.1"/>
    </source>
</evidence>
<proteinExistence type="predicted"/>
<feature type="domain" description="HTH rpiR-type" evidence="1">
    <location>
        <begin position="1"/>
        <end position="56"/>
    </location>
</feature>
<dbReference type="PROSITE" id="PS51071">
    <property type="entry name" value="HTH_RPIR"/>
    <property type="match status" value="1"/>
</dbReference>
<geneLocation type="plasmid" evidence="2 3">
    <name>13</name>
</geneLocation>
<evidence type="ECO:0000259" key="1">
    <source>
        <dbReference type="PROSITE" id="PS51071"/>
    </source>
</evidence>
<protein>
    <submittedName>
        <fullName evidence="2">Helix-turn-helix domain, rpiR family</fullName>
    </submittedName>
</protein>
<gene>
    <name evidence="2" type="ORF">NCTC10142_00345</name>
</gene>
<dbReference type="GO" id="GO:0003700">
    <property type="term" value="F:DNA-binding transcription factor activity"/>
    <property type="evidence" value="ECO:0007669"/>
    <property type="project" value="InterPro"/>
</dbReference>
<dbReference type="Proteomes" id="UP000289506">
    <property type="component" value="Plasmid 13"/>
</dbReference>
<dbReference type="SUPFAM" id="SSF46689">
    <property type="entry name" value="Homeodomain-like"/>
    <property type="match status" value="1"/>
</dbReference>
<dbReference type="InterPro" id="IPR009057">
    <property type="entry name" value="Homeodomain-like_sf"/>
</dbReference>
<evidence type="ECO:0000313" key="3">
    <source>
        <dbReference type="Proteomes" id="UP000289506"/>
    </source>
</evidence>
<reference evidence="2 3" key="1">
    <citation type="submission" date="2019-01" db="EMBL/GenBank/DDBJ databases">
        <authorList>
            <consortium name="Pathogen Informatics"/>
        </authorList>
    </citation>
    <scope>NUCLEOTIDE SEQUENCE [LARGE SCALE GENOMIC DNA]</scope>
    <source>
        <strain evidence="2 3">NCTC10142</strain>
        <plasmid evidence="3">13</plasmid>
    </source>
</reference>